<dbReference type="Pfam" id="PF04408">
    <property type="entry name" value="WHD_HA2"/>
    <property type="match status" value="1"/>
</dbReference>
<dbReference type="EMBL" id="SHLY01000001">
    <property type="protein sequence ID" value="TAA48174.1"/>
    <property type="molecule type" value="Genomic_DNA"/>
</dbReference>
<evidence type="ECO:0000259" key="5">
    <source>
        <dbReference type="PROSITE" id="PS51192"/>
    </source>
</evidence>
<dbReference type="InterPro" id="IPR003593">
    <property type="entry name" value="AAA+_ATPase"/>
</dbReference>
<dbReference type="InterPro" id="IPR048333">
    <property type="entry name" value="HA2_WH"/>
</dbReference>
<dbReference type="PROSITE" id="PS51192">
    <property type="entry name" value="HELICASE_ATP_BIND_1"/>
    <property type="match status" value="1"/>
</dbReference>
<evidence type="ECO:0000313" key="7">
    <source>
        <dbReference type="EMBL" id="TAA48174.1"/>
    </source>
</evidence>
<evidence type="ECO:0000313" key="8">
    <source>
        <dbReference type="Proteomes" id="UP000292544"/>
    </source>
</evidence>
<dbReference type="SMART" id="SM00382">
    <property type="entry name" value="AAA"/>
    <property type="match status" value="1"/>
</dbReference>
<name>A0ABY1WTU8_9GAMM</name>
<dbReference type="InterPro" id="IPR024590">
    <property type="entry name" value="HrpA_C"/>
</dbReference>
<evidence type="ECO:0000256" key="1">
    <source>
        <dbReference type="ARBA" id="ARBA00022741"/>
    </source>
</evidence>
<dbReference type="PANTHER" id="PTHR18934">
    <property type="entry name" value="ATP-DEPENDENT RNA HELICASE"/>
    <property type="match status" value="1"/>
</dbReference>
<comment type="caution">
    <text evidence="7">The sequence shown here is derived from an EMBL/GenBank/DDBJ whole genome shotgun (WGS) entry which is preliminary data.</text>
</comment>
<keyword evidence="3 7" id="KW-0347">Helicase</keyword>
<dbReference type="SMART" id="SM00847">
    <property type="entry name" value="HA2"/>
    <property type="match status" value="1"/>
</dbReference>
<accession>A0ABY1WTU8</accession>
<keyword evidence="4" id="KW-0067">ATP-binding</keyword>
<dbReference type="PANTHER" id="PTHR18934:SF99">
    <property type="entry name" value="ATP-DEPENDENT RNA HELICASE DHX37-RELATED"/>
    <property type="match status" value="1"/>
</dbReference>
<dbReference type="GO" id="GO:0003724">
    <property type="term" value="F:RNA helicase activity"/>
    <property type="evidence" value="ECO:0007669"/>
    <property type="project" value="UniProtKB-EC"/>
</dbReference>
<evidence type="ECO:0000256" key="2">
    <source>
        <dbReference type="ARBA" id="ARBA00022801"/>
    </source>
</evidence>
<dbReference type="PROSITE" id="PS51194">
    <property type="entry name" value="HELICASE_CTER"/>
    <property type="match status" value="1"/>
</dbReference>
<dbReference type="InterPro" id="IPR011545">
    <property type="entry name" value="DEAD/DEAH_box_helicase_dom"/>
</dbReference>
<dbReference type="InterPro" id="IPR014001">
    <property type="entry name" value="Helicase_ATP-bd"/>
</dbReference>
<gene>
    <name evidence="7" type="primary">hrpA</name>
    <name evidence="7" type="ORF">EXY25_02770</name>
</gene>
<dbReference type="InterPro" id="IPR027417">
    <property type="entry name" value="P-loop_NTPase"/>
</dbReference>
<dbReference type="SUPFAM" id="SSF52540">
    <property type="entry name" value="P-loop containing nucleoside triphosphate hydrolases"/>
    <property type="match status" value="1"/>
</dbReference>
<keyword evidence="8" id="KW-1185">Reference proteome</keyword>
<feature type="domain" description="Helicase ATP-binding" evidence="5">
    <location>
        <begin position="81"/>
        <end position="244"/>
    </location>
</feature>
<reference evidence="8" key="1">
    <citation type="submission" date="2019-02" db="EMBL/GenBank/DDBJ databases">
        <title>Draft genome sequence of Muricauda sp. 176CP4-71.</title>
        <authorList>
            <person name="Park J.-S."/>
        </authorList>
    </citation>
    <scope>NUCLEOTIDE SEQUENCE [LARGE SCALE GENOMIC DNA]</scope>
    <source>
        <strain evidence="8">176GS2-150</strain>
    </source>
</reference>
<dbReference type="CDD" id="cd18791">
    <property type="entry name" value="SF2_C_RHA"/>
    <property type="match status" value="1"/>
</dbReference>
<feature type="domain" description="Helicase C-terminal" evidence="6">
    <location>
        <begin position="268"/>
        <end position="435"/>
    </location>
</feature>
<dbReference type="Pfam" id="PF00270">
    <property type="entry name" value="DEAD"/>
    <property type="match status" value="1"/>
</dbReference>
<dbReference type="NCBIfam" id="NF008348">
    <property type="entry name" value="PRK11131.1"/>
    <property type="match status" value="1"/>
</dbReference>
<evidence type="ECO:0000256" key="4">
    <source>
        <dbReference type="ARBA" id="ARBA00022840"/>
    </source>
</evidence>
<dbReference type="SMART" id="SM00487">
    <property type="entry name" value="DEXDc"/>
    <property type="match status" value="1"/>
</dbReference>
<keyword evidence="2 7" id="KW-0378">Hydrolase</keyword>
<keyword evidence="1" id="KW-0547">Nucleotide-binding</keyword>
<evidence type="ECO:0000256" key="3">
    <source>
        <dbReference type="ARBA" id="ARBA00022806"/>
    </source>
</evidence>
<dbReference type="Gene3D" id="3.40.50.300">
    <property type="entry name" value="P-loop containing nucleotide triphosphate hydrolases"/>
    <property type="match status" value="2"/>
</dbReference>
<proteinExistence type="predicted"/>
<dbReference type="InterPro" id="IPR010222">
    <property type="entry name" value="RNA_helicase_HrpA"/>
</dbReference>
<protein>
    <submittedName>
        <fullName evidence="7">ATP-dependent RNA helicase HrpA</fullName>
        <ecNumber evidence="7">3.6.4.13</ecNumber>
    </submittedName>
</protein>
<dbReference type="Pfam" id="PF11898">
    <property type="entry name" value="DUF3418"/>
    <property type="match status" value="1"/>
</dbReference>
<dbReference type="Pfam" id="PF07717">
    <property type="entry name" value="OB_NTP_bind"/>
    <property type="match status" value="1"/>
</dbReference>
<dbReference type="GO" id="GO:0016787">
    <property type="term" value="F:hydrolase activity"/>
    <property type="evidence" value="ECO:0007669"/>
    <property type="project" value="UniProtKB-KW"/>
</dbReference>
<dbReference type="Gene3D" id="1.20.120.1080">
    <property type="match status" value="1"/>
</dbReference>
<dbReference type="InterPro" id="IPR001650">
    <property type="entry name" value="Helicase_C-like"/>
</dbReference>
<dbReference type="CDD" id="cd17989">
    <property type="entry name" value="DEXHc_HrpA"/>
    <property type="match status" value="1"/>
</dbReference>
<dbReference type="Pfam" id="PF21010">
    <property type="entry name" value="HA2_C"/>
    <property type="match status" value="1"/>
</dbReference>
<dbReference type="Pfam" id="PF00271">
    <property type="entry name" value="Helicase_C"/>
    <property type="match status" value="1"/>
</dbReference>
<dbReference type="NCBIfam" id="TIGR01967">
    <property type="entry name" value="DEAH_box_HrpA"/>
    <property type="match status" value="1"/>
</dbReference>
<dbReference type="InterPro" id="IPR011709">
    <property type="entry name" value="DEAD-box_helicase_OB_fold"/>
</dbReference>
<dbReference type="EC" id="3.6.4.13" evidence="7"/>
<sequence length="1288" mass="146638">MALIVQADTFLDTLSLLPKQAQAGLRRRFEGLKRIDDGKRREKIQKSLNADLEKAIIRATWNESISFPEALPVSERKQEIAEAIRDNQVVIVAGETGSGKTTQIPKICLELGRGIGGMIGHTQPRRLAARSVADRIADELATSLGDVIGFKVRFSDHTQPRTRVKLMTDGILLAEMQNDRLLRQYDTLIIDEAHERSLNIDFLLGYLRQLLPKRPDLKIIITSATIETERFSKHFNNAPVITVSGRTFPVEMRYRPQVEGKQVDPLQGIFDAVDELQREGQGDILIFLNGEREIRDTADALNRRQLRNTEVLPLYARLSAQEQQRIFKSHRGQRIVLATNVAETSLTVPGIRYVIDPGTARISRYSYRTKVQRLPIEAISQASANQRAGRCGRVAAGICIRLYSEEDFLGRAEFTDPEILRTNLAAVILQMIALKLGDIQAFPFMQPPDQKHIRDGIKLLEELGAVVGTQQKLTPLGRQLARIPVDPKLARMVVAANDFGCLDEVLIVASALSIQDPRERPMDAKQASDEKHRRFYDKDSDFSTLVNLWRYIKQQQEELSSSQFRKLCKKEFLSYVRVREWQDLHFQLRQSCRELHLTMNDTEASYDNLHQALLTGLLSSIGMLDKEQEYLGARNRRFYLFPGSALGKQRPKWLMAAELMETSRLFARVAAKIQPQWVEAAAQHLVSRTHSEPHWSKKQGNVLAFEQQTLYGLPIVTKRKVLFGHIDETESRAIFIRSALVERQLGSNLAFYQKNNAVIDVIHKEEEKIRRRDLLVDDDQLYALYDADLPANIYARVTLEKWYRQAVKDNKQVLVYDRETLLQRHEDDLSQLYPDQWRSGNIDLSLKYLFEPGKKIDGVSAEIPVAVLNQVDEHTFAWGVPAHREALLVALIKSLPKPIRRNFVPAPNYAKRVLDEAVPEDESPLEALTRVLRRASGITIPDEAWNWDLVPDHLKLNFRVVNEQGQALAEGEDLDDLKASLQDHVQQTLSDAADDAIEQSGCVTWVFDTLPEEYVQQKRGYEVRAFPAIVDENDSVAVKLFDNKSAADEAMANGVRRLLLMNVPSPIKYLRDGLPNKAKLAMHYNRFGKVQQLVEDCINGAVDSLVADPVTVRNEQTFKRLLETVKAELADTTMAVALQVEKVLTLANQLQKQLKGKMSLETVRSQADVKAQLEALVYPGFVADTGVTHLQELPRYLQAVVKRLEKMQVDPQRDRLHQVTLDKVQNAFDLVQQKAQKKPGLRSEMERLRWMLQELRVSLFHQQLGTPYPISEKRVMQAIDEVKRCHQL</sequence>
<evidence type="ECO:0000259" key="6">
    <source>
        <dbReference type="PROSITE" id="PS51194"/>
    </source>
</evidence>
<dbReference type="SMART" id="SM00490">
    <property type="entry name" value="HELICc"/>
    <property type="match status" value="1"/>
</dbReference>
<dbReference type="Proteomes" id="UP000292544">
    <property type="component" value="Unassembled WGS sequence"/>
</dbReference>
<dbReference type="InterPro" id="IPR007502">
    <property type="entry name" value="Helicase-assoc_dom"/>
</dbReference>
<organism evidence="7 8">
    <name type="scientific">Corallincola spongiicola</name>
    <dbReference type="NCBI Taxonomy" id="2520508"/>
    <lineage>
        <taxon>Bacteria</taxon>
        <taxon>Pseudomonadati</taxon>
        <taxon>Pseudomonadota</taxon>
        <taxon>Gammaproteobacteria</taxon>
        <taxon>Alteromonadales</taxon>
        <taxon>Psychromonadaceae</taxon>
        <taxon>Corallincola</taxon>
    </lineage>
</organism>